<dbReference type="AlphaFoldDB" id="A0A3S4F3G7"/>
<name>A0A3S4F3G7_SALET</name>
<gene>
    <name evidence="2" type="primary">osmB</name>
    <name evidence="2" type="ORF">NCTC8272_01299</name>
</gene>
<keyword evidence="1" id="KW-0732">Signal</keyword>
<sequence length="79" mass="8856">MFMTSKKMAAAVLAITVAMSLSACSNWSKRDRNTAIGAGAGGVRRRSVNGRQYIRHPGRRGGRRRDWSPGWKIIQTFKY</sequence>
<evidence type="ECO:0000313" key="3">
    <source>
        <dbReference type="Proteomes" id="UP000277214"/>
    </source>
</evidence>
<evidence type="ECO:0000256" key="1">
    <source>
        <dbReference type="SAM" id="SignalP"/>
    </source>
</evidence>
<feature type="chain" id="PRO_5018619813" evidence="1">
    <location>
        <begin position="24"/>
        <end position="79"/>
    </location>
</feature>
<dbReference type="PROSITE" id="PS51257">
    <property type="entry name" value="PROKAR_LIPOPROTEIN"/>
    <property type="match status" value="1"/>
</dbReference>
<accession>A0A3S4F3G7</accession>
<organism evidence="2 3">
    <name type="scientific">Salmonella enterica I</name>
    <dbReference type="NCBI Taxonomy" id="59201"/>
    <lineage>
        <taxon>Bacteria</taxon>
        <taxon>Pseudomonadati</taxon>
        <taxon>Pseudomonadota</taxon>
        <taxon>Gammaproteobacteria</taxon>
        <taxon>Enterobacterales</taxon>
        <taxon>Enterobacteriaceae</taxon>
        <taxon>Salmonella</taxon>
    </lineage>
</organism>
<feature type="signal peptide" evidence="1">
    <location>
        <begin position="1"/>
        <end position="23"/>
    </location>
</feature>
<keyword evidence="2" id="KW-0449">Lipoprotein</keyword>
<dbReference type="EMBL" id="LR134149">
    <property type="protein sequence ID" value="VEA33986.1"/>
    <property type="molecule type" value="Genomic_DNA"/>
</dbReference>
<dbReference type="Proteomes" id="UP000277214">
    <property type="component" value="Chromosome 1"/>
</dbReference>
<reference evidence="2 3" key="1">
    <citation type="submission" date="2018-12" db="EMBL/GenBank/DDBJ databases">
        <authorList>
            <consortium name="Pathogen Informatics"/>
        </authorList>
    </citation>
    <scope>NUCLEOTIDE SEQUENCE [LARGE SCALE GENOMIC DNA]</scope>
    <source>
        <strain evidence="2 3">NCTC8272</strain>
    </source>
</reference>
<protein>
    <submittedName>
        <fullName evidence="2">Osmotically inducible lipoprotein B</fullName>
    </submittedName>
</protein>
<proteinExistence type="predicted"/>
<evidence type="ECO:0000313" key="2">
    <source>
        <dbReference type="EMBL" id="VEA33986.1"/>
    </source>
</evidence>